<feature type="region of interest" description="Disordered" evidence="1">
    <location>
        <begin position="118"/>
        <end position="140"/>
    </location>
</feature>
<dbReference type="EMBL" id="LN890943">
    <property type="protein sequence ID" value="CUS15777.1"/>
    <property type="molecule type" value="Genomic_DNA"/>
</dbReference>
<gene>
    <name evidence="3" type="ORF">GSTUAT00000054001</name>
</gene>
<sequence>MGQGDYEEGEGGGEGEGEEVPDWRTQAPYGSGIRRKRVAFIPASDSPDFETVAPKPSKLTGSEASSLYLSLVGLNSKTPSASTSTAVSSPSSGPEPSNSPRDVPVCEICSLPITDEHTHEKSTAHQYALPHSHPPHHYDRSSLGLKVLMDSGWDPDERKGLGREGKGMRYPIKPVPKHDNLGVGVKPKKGGKNGAKQKVRKIVGVKEARRMDNRAKARRANLMKEMGGGIDVEAILNGKS</sequence>
<dbReference type="AlphaFoldDB" id="A0A292QAI0"/>
<organism evidence="3 4">
    <name type="scientific">Tuber aestivum</name>
    <name type="common">summer truffle</name>
    <dbReference type="NCBI Taxonomy" id="59557"/>
    <lineage>
        <taxon>Eukaryota</taxon>
        <taxon>Fungi</taxon>
        <taxon>Dikarya</taxon>
        <taxon>Ascomycota</taxon>
        <taxon>Pezizomycotina</taxon>
        <taxon>Pezizomycetes</taxon>
        <taxon>Pezizales</taxon>
        <taxon>Tuberaceae</taxon>
        <taxon>Tuber</taxon>
    </lineage>
</organism>
<dbReference type="Proteomes" id="UP001412239">
    <property type="component" value="Unassembled WGS sequence"/>
</dbReference>
<evidence type="ECO:0000256" key="1">
    <source>
        <dbReference type="SAM" id="MobiDB-lite"/>
    </source>
</evidence>
<evidence type="ECO:0000259" key="2">
    <source>
        <dbReference type="PROSITE" id="PS50174"/>
    </source>
</evidence>
<dbReference type="InterPro" id="IPR039146">
    <property type="entry name" value="GPANK1"/>
</dbReference>
<feature type="compositionally biased region" description="Basic residues" evidence="1">
    <location>
        <begin position="186"/>
        <end position="198"/>
    </location>
</feature>
<proteinExistence type="predicted"/>
<name>A0A292QAI0_9PEZI</name>
<dbReference type="SMART" id="SM00443">
    <property type="entry name" value="G_patch"/>
    <property type="match status" value="1"/>
</dbReference>
<keyword evidence="4" id="KW-1185">Reference proteome</keyword>
<reference evidence="3" key="1">
    <citation type="submission" date="2015-10" db="EMBL/GenBank/DDBJ databases">
        <authorList>
            <person name="Regsiter A."/>
            <person name="william w."/>
        </authorList>
    </citation>
    <scope>NUCLEOTIDE SEQUENCE</scope>
    <source>
        <strain evidence="3">Montdore</strain>
    </source>
</reference>
<feature type="region of interest" description="Disordered" evidence="1">
    <location>
        <begin position="75"/>
        <end position="104"/>
    </location>
</feature>
<feature type="domain" description="G-patch" evidence="2">
    <location>
        <begin position="140"/>
        <end position="188"/>
    </location>
</feature>
<protein>
    <recommendedName>
        <fullName evidence="2">G-patch domain-containing protein</fullName>
    </recommendedName>
</protein>
<dbReference type="PANTHER" id="PTHR20923">
    <property type="entry name" value="BAT4 PROTEIN-RELATED"/>
    <property type="match status" value="1"/>
</dbReference>
<dbReference type="GO" id="GO:0003676">
    <property type="term" value="F:nucleic acid binding"/>
    <property type="evidence" value="ECO:0007669"/>
    <property type="project" value="InterPro"/>
</dbReference>
<feature type="compositionally biased region" description="Low complexity" evidence="1">
    <location>
        <begin position="76"/>
        <end position="100"/>
    </location>
</feature>
<accession>A0A292QAI0</accession>
<evidence type="ECO:0000313" key="3">
    <source>
        <dbReference type="EMBL" id="CUS15777.1"/>
    </source>
</evidence>
<feature type="region of interest" description="Disordered" evidence="1">
    <location>
        <begin position="157"/>
        <end position="198"/>
    </location>
</feature>
<dbReference type="InterPro" id="IPR000467">
    <property type="entry name" value="G_patch_dom"/>
</dbReference>
<dbReference type="Pfam" id="PF01585">
    <property type="entry name" value="G-patch"/>
    <property type="match status" value="1"/>
</dbReference>
<feature type="compositionally biased region" description="Acidic residues" evidence="1">
    <location>
        <begin position="1"/>
        <end position="20"/>
    </location>
</feature>
<evidence type="ECO:0000313" key="4">
    <source>
        <dbReference type="Proteomes" id="UP001412239"/>
    </source>
</evidence>
<dbReference type="PROSITE" id="PS50174">
    <property type="entry name" value="G_PATCH"/>
    <property type="match status" value="1"/>
</dbReference>
<feature type="region of interest" description="Disordered" evidence="1">
    <location>
        <begin position="1"/>
        <end position="61"/>
    </location>
</feature>
<dbReference type="PANTHER" id="PTHR20923:SF1">
    <property type="entry name" value="G PATCH DOMAIN AND ANKYRIN REPEAT-CONTAINING PROTEIN 1"/>
    <property type="match status" value="1"/>
</dbReference>
<feature type="compositionally biased region" description="Basic and acidic residues" evidence="1">
    <location>
        <begin position="157"/>
        <end position="167"/>
    </location>
</feature>